<reference evidence="1" key="1">
    <citation type="submission" date="2021-05" db="EMBL/GenBank/DDBJ databases">
        <authorList>
            <person name="Alioto T."/>
            <person name="Alioto T."/>
            <person name="Gomez Garrido J."/>
        </authorList>
    </citation>
    <scope>NUCLEOTIDE SEQUENCE</scope>
</reference>
<protein>
    <submittedName>
        <fullName evidence="1">Uncharacterized protein</fullName>
    </submittedName>
</protein>
<evidence type="ECO:0000313" key="1">
    <source>
        <dbReference type="EMBL" id="CAG6746948.1"/>
    </source>
</evidence>
<sequence length="132" mass="14027">MDTRPFSAGTEFMMNSTSHFSRRLFPIFVSTCVSSSTLARPFLFLSNTLKAFISLCCFSSMSSAAILARSSFSRLSSCSVWSVLLSKVSRSSQADSAASDSFHSCSSSDGISSIPDFISAFSASSSSATFLA</sequence>
<accession>A0A8D8ZFP6</accession>
<dbReference type="EMBL" id="HBUF01512267">
    <property type="protein sequence ID" value="CAG6746948.1"/>
    <property type="molecule type" value="Transcribed_RNA"/>
</dbReference>
<dbReference type="AlphaFoldDB" id="A0A8D8ZFP6"/>
<name>A0A8D8ZFP6_9HEMI</name>
<proteinExistence type="predicted"/>
<organism evidence="1">
    <name type="scientific">Cacopsylla melanoneura</name>
    <dbReference type="NCBI Taxonomy" id="428564"/>
    <lineage>
        <taxon>Eukaryota</taxon>
        <taxon>Metazoa</taxon>
        <taxon>Ecdysozoa</taxon>
        <taxon>Arthropoda</taxon>
        <taxon>Hexapoda</taxon>
        <taxon>Insecta</taxon>
        <taxon>Pterygota</taxon>
        <taxon>Neoptera</taxon>
        <taxon>Paraneoptera</taxon>
        <taxon>Hemiptera</taxon>
        <taxon>Sternorrhyncha</taxon>
        <taxon>Psylloidea</taxon>
        <taxon>Psyllidae</taxon>
        <taxon>Psyllinae</taxon>
        <taxon>Cacopsylla</taxon>
    </lineage>
</organism>